<keyword evidence="3" id="KW-1185">Reference proteome</keyword>
<dbReference type="Proteomes" id="UP001604336">
    <property type="component" value="Unassembled WGS sequence"/>
</dbReference>
<dbReference type="EMBL" id="JBFOLK010000012">
    <property type="protein sequence ID" value="KAL2470511.1"/>
    <property type="molecule type" value="Genomic_DNA"/>
</dbReference>
<evidence type="ECO:0000313" key="3">
    <source>
        <dbReference type="Proteomes" id="UP001604336"/>
    </source>
</evidence>
<gene>
    <name evidence="2" type="ORF">Adt_38647</name>
</gene>
<protein>
    <submittedName>
        <fullName evidence="2">Uncharacterized protein</fullName>
    </submittedName>
</protein>
<sequence>MEQRFAQGPFPLGLGHLTTCSSHGATLRTSASPTGTWPPCNLLLPWSNVLHKYLSHWDLATLQLIPPMEQRFAQVPISLRLRHLAARSPHRTQLRSSTSHTGTRYTTENKARHPHKCPSRTLWDLICLP</sequence>
<feature type="region of interest" description="Disordered" evidence="1">
    <location>
        <begin position="88"/>
        <end position="113"/>
    </location>
</feature>
<reference evidence="3" key="1">
    <citation type="submission" date="2024-07" db="EMBL/GenBank/DDBJ databases">
        <title>Two chromosome-level genome assemblies of Korean endemic species Abeliophyllum distichum and Forsythia ovata (Oleaceae).</title>
        <authorList>
            <person name="Jang H."/>
        </authorList>
    </citation>
    <scope>NUCLEOTIDE SEQUENCE [LARGE SCALE GENOMIC DNA]</scope>
</reference>
<accession>A0ABD1Q2V1</accession>
<proteinExistence type="predicted"/>
<evidence type="ECO:0000313" key="2">
    <source>
        <dbReference type="EMBL" id="KAL2470511.1"/>
    </source>
</evidence>
<feature type="compositionally biased region" description="Polar residues" evidence="1">
    <location>
        <begin position="94"/>
        <end position="108"/>
    </location>
</feature>
<dbReference type="AlphaFoldDB" id="A0ABD1Q2V1"/>
<name>A0ABD1Q2V1_9LAMI</name>
<evidence type="ECO:0000256" key="1">
    <source>
        <dbReference type="SAM" id="MobiDB-lite"/>
    </source>
</evidence>
<organism evidence="2 3">
    <name type="scientific">Abeliophyllum distichum</name>
    <dbReference type="NCBI Taxonomy" id="126358"/>
    <lineage>
        <taxon>Eukaryota</taxon>
        <taxon>Viridiplantae</taxon>
        <taxon>Streptophyta</taxon>
        <taxon>Embryophyta</taxon>
        <taxon>Tracheophyta</taxon>
        <taxon>Spermatophyta</taxon>
        <taxon>Magnoliopsida</taxon>
        <taxon>eudicotyledons</taxon>
        <taxon>Gunneridae</taxon>
        <taxon>Pentapetalae</taxon>
        <taxon>asterids</taxon>
        <taxon>lamiids</taxon>
        <taxon>Lamiales</taxon>
        <taxon>Oleaceae</taxon>
        <taxon>Forsythieae</taxon>
        <taxon>Abeliophyllum</taxon>
    </lineage>
</organism>
<comment type="caution">
    <text evidence="2">The sequence shown here is derived from an EMBL/GenBank/DDBJ whole genome shotgun (WGS) entry which is preliminary data.</text>
</comment>